<name>V2X5J0_MONRO</name>
<dbReference type="Proteomes" id="UP000017559">
    <property type="component" value="Unassembled WGS sequence"/>
</dbReference>
<dbReference type="InterPro" id="IPR036318">
    <property type="entry name" value="FAD-bd_PCMH-like_sf"/>
</dbReference>
<sequence>MKEDTLRIPEPPLRPMYVDNSHQEIGGNVCLTSRLQGEPHANEAFDLAKGRKPVCPRHSYCSQHRHDQIRWEKELDGSHVIDSTRNQIYCKGIGEKLRVGAIMLAVSLLVSFVCLSGFSKVSTVSAETYNTFDGPGFPACHEVAKVYRPSTVDEMVSIVKDASAKGTPVRASGNGHMWYDTMCSDDPNTVIVKTDAVNGISDLQLSNGVGSVMIEAGATFPQVADWLHKRGASLGYTLVNWNITIAGAIAMGAHRSSLREDSQVSAAALAMDIINGKGEIIHLERDPNDDRWNAATTSLGLLGIIARVKFAVVSDYKVYSNQTILDEDEVLNGDIFGTISPYVTANYWWWPGQKKFHLRTYGVVDIDKPGNAFQSTFSVTATEGNLALSLLNAGQNSSLQNFITEGIFFGLWSAPNFHDKVTNLPLLFWPVYGYAYDVLIGGLYPGQKPEWEYDLHGRTLELAVPVTQANALLKRVRQLFDQAVKDGKAVTSTYRSGINIKFGKPFDSLLGQTTERTGSVKADWSKGAMMFDFPSFQPTTGDHHRYNEEWYHTLATTLINEFPVRPHWTKNTREIFQQSVKNLDEESLATFAKVRKEFDPDGIFKSVIGEIIGVM</sequence>
<dbReference type="InterPro" id="IPR016166">
    <property type="entry name" value="FAD-bd_PCMH"/>
</dbReference>
<dbReference type="KEGG" id="mrr:Moror_5342"/>
<protein>
    <recommendedName>
        <fullName evidence="2">D-arabinono-1,4-lactone oxidase</fullName>
        <ecNumber evidence="2">1.1.3.37</ecNumber>
    </recommendedName>
    <alternativeName>
        <fullName evidence="4">L-galactono-gamma-lactone oxidase</fullName>
    </alternativeName>
</protein>
<evidence type="ECO:0000256" key="2">
    <source>
        <dbReference type="ARBA" id="ARBA00013136"/>
    </source>
</evidence>
<dbReference type="SUPFAM" id="SSF56176">
    <property type="entry name" value="FAD-binding/transporter-associated domain-like"/>
    <property type="match status" value="1"/>
</dbReference>
<dbReference type="HOGENOM" id="CLU_530170_0_0_1"/>
<dbReference type="GO" id="GO:0003885">
    <property type="term" value="F:D-arabinono-1,4-lactone oxidase activity"/>
    <property type="evidence" value="ECO:0007669"/>
    <property type="project" value="UniProtKB-EC"/>
</dbReference>
<dbReference type="InterPro" id="IPR007173">
    <property type="entry name" value="ALO_C"/>
</dbReference>
<dbReference type="Pfam" id="PF01565">
    <property type="entry name" value="FAD_binding_4"/>
    <property type="match status" value="1"/>
</dbReference>
<reference evidence="6 7" key="1">
    <citation type="journal article" date="2014" name="BMC Genomics">
        <title>Genome and secretome analysis of the hemibiotrophic fungal pathogen, Moniliophthora roreri, which causes frosty pod rot disease of cacao: mechanisms of the biotrophic and necrotrophic phases.</title>
        <authorList>
            <person name="Meinhardt L.W."/>
            <person name="Costa G.G.L."/>
            <person name="Thomazella D.P.T."/>
            <person name="Teixeira P.J.P.L."/>
            <person name="Carazzolle M.F."/>
            <person name="Schuster S.C."/>
            <person name="Carlson J.E."/>
            <person name="Guiltinan M.J."/>
            <person name="Mieczkowski P."/>
            <person name="Farmer A."/>
            <person name="Ramaraj T."/>
            <person name="Crozier J."/>
            <person name="Davis R.E."/>
            <person name="Shao J."/>
            <person name="Melnick R.L."/>
            <person name="Pereira G.A.G."/>
            <person name="Bailey B.A."/>
        </authorList>
    </citation>
    <scope>NUCLEOTIDE SEQUENCE [LARGE SCALE GENOMIC DNA]</scope>
    <source>
        <strain evidence="6 7">MCA 2997</strain>
    </source>
</reference>
<comment type="pathway">
    <text evidence="1">Cofactor biosynthesis; D-erythroascorbate biosynthesis; dehydro-D-arabinono-1,4-lactone from D-arabinose: step 2/2.</text>
</comment>
<proteinExistence type="predicted"/>
<dbReference type="Gene3D" id="3.30.43.10">
    <property type="entry name" value="Uridine Diphospho-n-acetylenolpyruvylglucosamine Reductase, domain 2"/>
    <property type="match status" value="1"/>
</dbReference>
<dbReference type="STRING" id="1381753.V2X5J0"/>
<dbReference type="Gene3D" id="3.30.465.10">
    <property type="match status" value="1"/>
</dbReference>
<accession>V2X5J0</accession>
<gene>
    <name evidence="6" type="ORF">Moror_5342</name>
</gene>
<dbReference type="Pfam" id="PF04030">
    <property type="entry name" value="ALO"/>
    <property type="match status" value="1"/>
</dbReference>
<dbReference type="PROSITE" id="PS51387">
    <property type="entry name" value="FAD_PCMH"/>
    <property type="match status" value="1"/>
</dbReference>
<dbReference type="UniPathway" id="UPA00771">
    <property type="reaction ID" value="UER00766"/>
</dbReference>
<organism evidence="6 7">
    <name type="scientific">Moniliophthora roreri (strain MCA 2997)</name>
    <name type="common">Cocoa frosty pod rot fungus</name>
    <name type="synonym">Crinipellis roreri</name>
    <dbReference type="NCBI Taxonomy" id="1381753"/>
    <lineage>
        <taxon>Eukaryota</taxon>
        <taxon>Fungi</taxon>
        <taxon>Dikarya</taxon>
        <taxon>Basidiomycota</taxon>
        <taxon>Agaricomycotina</taxon>
        <taxon>Agaricomycetes</taxon>
        <taxon>Agaricomycetidae</taxon>
        <taxon>Agaricales</taxon>
        <taxon>Marasmiineae</taxon>
        <taxon>Marasmiaceae</taxon>
        <taxon>Moniliophthora</taxon>
    </lineage>
</organism>
<dbReference type="OrthoDB" id="371463at2759"/>
<keyword evidence="3" id="KW-0560">Oxidoreductase</keyword>
<comment type="caution">
    <text evidence="6">The sequence shown here is derived from an EMBL/GenBank/DDBJ whole genome shotgun (WGS) entry which is preliminary data.</text>
</comment>
<dbReference type="EC" id="1.1.3.37" evidence="2"/>
<evidence type="ECO:0000256" key="4">
    <source>
        <dbReference type="ARBA" id="ARBA00033418"/>
    </source>
</evidence>
<dbReference type="GO" id="GO:0071949">
    <property type="term" value="F:FAD binding"/>
    <property type="evidence" value="ECO:0007669"/>
    <property type="project" value="InterPro"/>
</dbReference>
<dbReference type="InterPro" id="IPR016169">
    <property type="entry name" value="FAD-bd_PCMH_sub2"/>
</dbReference>
<feature type="domain" description="FAD-binding PCMH-type" evidence="5">
    <location>
        <begin position="139"/>
        <end position="315"/>
    </location>
</feature>
<dbReference type="EMBL" id="AWSO01000593">
    <property type="protein sequence ID" value="ESK89067.1"/>
    <property type="molecule type" value="Genomic_DNA"/>
</dbReference>
<evidence type="ECO:0000256" key="3">
    <source>
        <dbReference type="ARBA" id="ARBA00023002"/>
    </source>
</evidence>
<dbReference type="PANTHER" id="PTHR43762">
    <property type="entry name" value="L-GULONOLACTONE OXIDASE"/>
    <property type="match status" value="1"/>
</dbReference>
<evidence type="ECO:0000313" key="6">
    <source>
        <dbReference type="EMBL" id="ESK89067.1"/>
    </source>
</evidence>
<dbReference type="GO" id="GO:0016020">
    <property type="term" value="C:membrane"/>
    <property type="evidence" value="ECO:0007669"/>
    <property type="project" value="InterPro"/>
</dbReference>
<keyword evidence="7" id="KW-1185">Reference proteome</keyword>
<evidence type="ECO:0000313" key="7">
    <source>
        <dbReference type="Proteomes" id="UP000017559"/>
    </source>
</evidence>
<evidence type="ECO:0000259" key="5">
    <source>
        <dbReference type="PROSITE" id="PS51387"/>
    </source>
</evidence>
<dbReference type="InterPro" id="IPR016167">
    <property type="entry name" value="FAD-bd_PCMH_sub1"/>
</dbReference>
<dbReference type="InterPro" id="IPR010031">
    <property type="entry name" value="FAD_lactone_oxidase-like"/>
</dbReference>
<dbReference type="PANTHER" id="PTHR43762:SF1">
    <property type="entry name" value="D-ARABINONO-1,4-LACTONE OXIDASE"/>
    <property type="match status" value="1"/>
</dbReference>
<dbReference type="AlphaFoldDB" id="V2X5J0"/>
<dbReference type="InterPro" id="IPR006094">
    <property type="entry name" value="Oxid_FAD_bind_N"/>
</dbReference>
<evidence type="ECO:0000256" key="1">
    <source>
        <dbReference type="ARBA" id="ARBA00005083"/>
    </source>
</evidence>